<proteinExistence type="predicted"/>
<dbReference type="Pfam" id="PF11487">
    <property type="entry name" value="RestrictionSfiI"/>
    <property type="match status" value="1"/>
</dbReference>
<gene>
    <name evidence="1" type="ORF">METHB2_500012</name>
</gene>
<name>A0A8S0X2E7_9GAMM</name>
<protein>
    <submittedName>
        <fullName evidence="1">Uncharacterized protein</fullName>
    </submittedName>
</protein>
<organism evidence="1 2">
    <name type="scientific">Candidatus Methylobacter favarea</name>
    <dbReference type="NCBI Taxonomy" id="2707345"/>
    <lineage>
        <taxon>Bacteria</taxon>
        <taxon>Pseudomonadati</taxon>
        <taxon>Pseudomonadota</taxon>
        <taxon>Gammaproteobacteria</taxon>
        <taxon>Methylococcales</taxon>
        <taxon>Methylococcaceae</taxon>
        <taxon>Methylobacter</taxon>
    </lineage>
</organism>
<evidence type="ECO:0000313" key="1">
    <source>
        <dbReference type="EMBL" id="CAA9891852.1"/>
    </source>
</evidence>
<dbReference type="InterPro" id="IPR021580">
    <property type="entry name" value="Restrct_endonuc_II_SfiI"/>
</dbReference>
<evidence type="ECO:0000313" key="2">
    <source>
        <dbReference type="Proteomes" id="UP000494216"/>
    </source>
</evidence>
<sequence>MYDDIRFEHHLRGITIAAIPNGRLQDRYNPTVDEGIGLVGRNAPSLDEDFRVRVSFSRLRLRAAWRVQTLNYDEITQECTGSWQL</sequence>
<dbReference type="Proteomes" id="UP000494216">
    <property type="component" value="Unassembled WGS sequence"/>
</dbReference>
<accession>A0A8S0X2E7</accession>
<dbReference type="EMBL" id="CADCXN010000081">
    <property type="protein sequence ID" value="CAA9891852.1"/>
    <property type="molecule type" value="Genomic_DNA"/>
</dbReference>
<comment type="caution">
    <text evidence="1">The sequence shown here is derived from an EMBL/GenBank/DDBJ whole genome shotgun (WGS) entry which is preliminary data.</text>
</comment>
<keyword evidence="2" id="KW-1185">Reference proteome</keyword>
<dbReference type="AlphaFoldDB" id="A0A8S0X2E7"/>
<reference evidence="1 2" key="1">
    <citation type="submission" date="2020-02" db="EMBL/GenBank/DDBJ databases">
        <authorList>
            <person name="Hogendoorn C."/>
        </authorList>
    </citation>
    <scope>NUCLEOTIDE SEQUENCE [LARGE SCALE GENOMIC DNA]</scope>
    <source>
        <strain evidence="1">METHB21</strain>
    </source>
</reference>